<comment type="pathway">
    <text evidence="3 18">Phospholipid metabolism; CDP-diacylglycerol biosynthesis; CDP-diacylglycerol from sn-glycerol 3-phosphate: step 3/3.</text>
</comment>
<evidence type="ECO:0000256" key="19">
    <source>
        <dbReference type="SAM" id="Phobius"/>
    </source>
</evidence>
<keyword evidence="14" id="KW-0443">Lipid metabolism</keyword>
<evidence type="ECO:0000256" key="5">
    <source>
        <dbReference type="ARBA" id="ARBA00010185"/>
    </source>
</evidence>
<evidence type="ECO:0000256" key="18">
    <source>
        <dbReference type="RuleBase" id="RU003938"/>
    </source>
</evidence>
<protein>
    <recommendedName>
        <fullName evidence="7 18">Phosphatidate cytidylyltransferase</fullName>
        <ecNumber evidence="6 18">2.7.7.41</ecNumber>
    </recommendedName>
</protein>
<dbReference type="PROSITE" id="PS01315">
    <property type="entry name" value="CDS"/>
    <property type="match status" value="1"/>
</dbReference>
<feature type="transmembrane region" description="Helical" evidence="19">
    <location>
        <begin position="201"/>
        <end position="219"/>
    </location>
</feature>
<sequence length="293" mass="31064">MMSSSPEVSRSHGRRRAEPLVIDHGRAGRDLTSAIIVGALIGATVLCSLLIMPDLYVLVVIAGVMAALWELGAALNRTGARVARVPAMVGGACMVVATHFGGAEALWVSFALACGAILLWGVLERKPQAVKDVSLGIFAIGYVALLACFTVLMLEHPEGWARVLIFLALVVASDLGGYIIGIFFGKHPIATKISPKKSWEGFAGSAVFGIGIGLWLVPWLLDGPWWIAVVLGLVMPVTATLGDFAESMIKRDLRLKDMGTLLPGHGGVMDRLDSILPAAPVAYLLFMILPGMN</sequence>
<gene>
    <name evidence="20" type="ORF">LWF01_04770</name>
</gene>
<reference evidence="20 21" key="1">
    <citation type="submission" date="2023-05" db="EMBL/GenBank/DDBJ databases">
        <title>Lithophilousrod everest ZFBP1038 complete genpme.</title>
        <authorList>
            <person name="Tian M."/>
        </authorList>
    </citation>
    <scope>NUCLEOTIDE SEQUENCE [LARGE SCALE GENOMIC DNA]</scope>
    <source>
        <strain evidence="20 21">ZFBP1038</strain>
    </source>
</reference>
<evidence type="ECO:0000256" key="9">
    <source>
        <dbReference type="ARBA" id="ARBA00022516"/>
    </source>
</evidence>
<evidence type="ECO:0000256" key="13">
    <source>
        <dbReference type="ARBA" id="ARBA00022989"/>
    </source>
</evidence>
<organism evidence="20 21">
    <name type="scientific">Saxibacter everestensis</name>
    <dbReference type="NCBI Taxonomy" id="2909229"/>
    <lineage>
        <taxon>Bacteria</taxon>
        <taxon>Bacillati</taxon>
        <taxon>Actinomycetota</taxon>
        <taxon>Actinomycetes</taxon>
        <taxon>Micrococcales</taxon>
        <taxon>Brevibacteriaceae</taxon>
        <taxon>Saxibacter</taxon>
    </lineage>
</organism>
<feature type="transmembrane region" description="Helical" evidence="19">
    <location>
        <begin position="57"/>
        <end position="75"/>
    </location>
</feature>
<accession>A0ABY8QXZ2</accession>
<evidence type="ECO:0000256" key="17">
    <source>
        <dbReference type="ARBA" id="ARBA00023264"/>
    </source>
</evidence>
<evidence type="ECO:0000256" key="16">
    <source>
        <dbReference type="ARBA" id="ARBA00023209"/>
    </source>
</evidence>
<comment type="pathway">
    <text evidence="4">Lipid metabolism.</text>
</comment>
<feature type="transmembrane region" description="Helical" evidence="19">
    <location>
        <begin position="135"/>
        <end position="154"/>
    </location>
</feature>
<evidence type="ECO:0000256" key="8">
    <source>
        <dbReference type="ARBA" id="ARBA00022475"/>
    </source>
</evidence>
<keyword evidence="10 18" id="KW-0808">Transferase</keyword>
<keyword evidence="11 18" id="KW-0812">Transmembrane</keyword>
<comment type="subcellular location">
    <subcellularLocation>
        <location evidence="2">Cell membrane</location>
        <topology evidence="2">Multi-pass membrane protein</topology>
    </subcellularLocation>
</comment>
<name>A0ABY8QXZ2_9MICO</name>
<evidence type="ECO:0000256" key="3">
    <source>
        <dbReference type="ARBA" id="ARBA00005119"/>
    </source>
</evidence>
<proteinExistence type="inferred from homology"/>
<keyword evidence="9" id="KW-0444">Lipid biosynthesis</keyword>
<dbReference type="EC" id="2.7.7.41" evidence="6 18"/>
<keyword evidence="15 19" id="KW-0472">Membrane</keyword>
<dbReference type="Proteomes" id="UP001209083">
    <property type="component" value="Chromosome"/>
</dbReference>
<keyword evidence="13 19" id="KW-1133">Transmembrane helix</keyword>
<evidence type="ECO:0000256" key="15">
    <source>
        <dbReference type="ARBA" id="ARBA00023136"/>
    </source>
</evidence>
<dbReference type="InterPro" id="IPR000374">
    <property type="entry name" value="PC_trans"/>
</dbReference>
<feature type="transmembrane region" description="Helical" evidence="19">
    <location>
        <begin position="225"/>
        <end position="245"/>
    </location>
</feature>
<evidence type="ECO:0000256" key="7">
    <source>
        <dbReference type="ARBA" id="ARBA00019373"/>
    </source>
</evidence>
<dbReference type="Pfam" id="PF01148">
    <property type="entry name" value="CTP_transf_1"/>
    <property type="match status" value="1"/>
</dbReference>
<feature type="transmembrane region" description="Helical" evidence="19">
    <location>
        <begin position="106"/>
        <end position="123"/>
    </location>
</feature>
<keyword evidence="16" id="KW-0594">Phospholipid biosynthesis</keyword>
<feature type="transmembrane region" description="Helical" evidence="19">
    <location>
        <begin position="160"/>
        <end position="180"/>
    </location>
</feature>
<evidence type="ECO:0000256" key="2">
    <source>
        <dbReference type="ARBA" id="ARBA00004651"/>
    </source>
</evidence>
<dbReference type="GO" id="GO:0004605">
    <property type="term" value="F:phosphatidate cytidylyltransferase activity"/>
    <property type="evidence" value="ECO:0007669"/>
    <property type="project" value="UniProtKB-EC"/>
</dbReference>
<keyword evidence="21" id="KW-1185">Reference proteome</keyword>
<evidence type="ECO:0000256" key="14">
    <source>
        <dbReference type="ARBA" id="ARBA00023098"/>
    </source>
</evidence>
<feature type="transmembrane region" description="Helical" evidence="19">
    <location>
        <begin position="31"/>
        <end position="51"/>
    </location>
</feature>
<feature type="transmembrane region" description="Helical" evidence="19">
    <location>
        <begin position="82"/>
        <end position="100"/>
    </location>
</feature>
<evidence type="ECO:0000256" key="11">
    <source>
        <dbReference type="ARBA" id="ARBA00022692"/>
    </source>
</evidence>
<keyword evidence="12 18" id="KW-0548">Nucleotidyltransferase</keyword>
<evidence type="ECO:0000313" key="20">
    <source>
        <dbReference type="EMBL" id="WGW13091.1"/>
    </source>
</evidence>
<keyword evidence="8" id="KW-1003">Cell membrane</keyword>
<evidence type="ECO:0000256" key="1">
    <source>
        <dbReference type="ARBA" id="ARBA00001698"/>
    </source>
</evidence>
<comment type="similarity">
    <text evidence="5 18">Belongs to the CDS family.</text>
</comment>
<dbReference type="PANTHER" id="PTHR46382">
    <property type="entry name" value="PHOSPHATIDATE CYTIDYLYLTRANSFERASE"/>
    <property type="match status" value="1"/>
</dbReference>
<keyword evidence="17" id="KW-1208">Phospholipid metabolism</keyword>
<evidence type="ECO:0000256" key="10">
    <source>
        <dbReference type="ARBA" id="ARBA00022679"/>
    </source>
</evidence>
<dbReference type="PANTHER" id="PTHR46382:SF1">
    <property type="entry name" value="PHOSPHATIDATE CYTIDYLYLTRANSFERASE"/>
    <property type="match status" value="1"/>
</dbReference>
<evidence type="ECO:0000256" key="12">
    <source>
        <dbReference type="ARBA" id="ARBA00022695"/>
    </source>
</evidence>
<comment type="catalytic activity">
    <reaction evidence="1 18">
        <text>a 1,2-diacyl-sn-glycero-3-phosphate + CTP + H(+) = a CDP-1,2-diacyl-sn-glycerol + diphosphate</text>
        <dbReference type="Rhea" id="RHEA:16229"/>
        <dbReference type="ChEBI" id="CHEBI:15378"/>
        <dbReference type="ChEBI" id="CHEBI:33019"/>
        <dbReference type="ChEBI" id="CHEBI:37563"/>
        <dbReference type="ChEBI" id="CHEBI:58332"/>
        <dbReference type="ChEBI" id="CHEBI:58608"/>
        <dbReference type="EC" id="2.7.7.41"/>
    </reaction>
</comment>
<evidence type="ECO:0000313" key="21">
    <source>
        <dbReference type="Proteomes" id="UP001209083"/>
    </source>
</evidence>
<evidence type="ECO:0000256" key="6">
    <source>
        <dbReference type="ARBA" id="ARBA00012487"/>
    </source>
</evidence>
<evidence type="ECO:0000256" key="4">
    <source>
        <dbReference type="ARBA" id="ARBA00005189"/>
    </source>
</evidence>
<dbReference type="RefSeq" id="WP_349639901.1">
    <property type="nucleotide sequence ID" value="NZ_CP090958.1"/>
</dbReference>
<dbReference type="EMBL" id="CP090958">
    <property type="protein sequence ID" value="WGW13091.1"/>
    <property type="molecule type" value="Genomic_DNA"/>
</dbReference>